<dbReference type="AlphaFoldDB" id="A0A9D9J194"/>
<evidence type="ECO:0000256" key="9">
    <source>
        <dbReference type="SAM" id="SignalP"/>
    </source>
</evidence>
<name>A0A9D9J194_9BACT</name>
<dbReference type="Gene3D" id="2.70.98.10">
    <property type="match status" value="1"/>
</dbReference>
<evidence type="ECO:0000256" key="1">
    <source>
        <dbReference type="ARBA" id="ARBA00001913"/>
    </source>
</evidence>
<sequence>MSIIKSNTALATVLLAMTLIAWPGNGMNAKDGNGISYVDFSGQPAILSFENGIVPAKEGRHSSLKVSQEHSKLGQNSLLWKWTGDGAWIEIPGEIPYLPENPNPKETSVSTFVFWVYSPSPVDGSLTFTFMKGDKVCCGFDYRLGFTGWRGAWVAFDRDMGGEPETGMDKVVINAPEGAKKGTLYFDGIITSAFEDVRHHTADWQAPFINKGTTSHWLVLNDNWNLTLDIPSGENITERERAEMDSVKTRFITLVSEGKKVKDKEQIRQTFGSYGITFNKDGTITGKPIFFTRYGETYINLGIPDASRQFSDNGQLLRAANDFMLDLAVAWQNADSQEWKDEIAGMYVSMTRHLLDQGFAAGSALGTLHHLGYSMRNFYTAPVIMHEVLEQAGLAKDVQQAMEWFSGVGEVKTAPVAPGMDIDAFNTSLTGRMASVIMLEDTPYKKAYMKALSRWIDNGFKYTEGLRPCFKRDGSVQHHRKAYPAYATGGFDGAVNAVWMLHGTGFAVSEESHGILKQALLEMRFYCNLKSFPLAMSGRHPDGKGALIPRHFALLADAGSPDGKEIIDTDLASAYLRLAGTSGKWGKRFSAAGITAEPSPEGCHVYPFNCSLSYRQDDWLVTIAGHSRYLWSAEIYNGANHYGRYLTHGSMEIIADGHPVSCIGSGYQVAGYDWCHVPGTTAAEVPMEAMKADVRNVDEFSGYEEMLLSDEWFAGGVTHRNTAGAYAMILHEHDKYNGSLKAKKSFFAVEDRIVCLGSDLENLLPGSSLHTTLFQNALPSPESVAGSPEGIDAVLSSSTSVNGGKISVMNFNETYTGDMTVLQDHFGNAWFVKDARIGVRRGLQQSFHEETDARTEGYFEKAWIDHGGMVGKGILAGDRYMKDNYEYMVVVHADEKEIEEYSTGRLPYSVLRCDSKAHIIRDNATGITACAIYEELSGLPEQACSGLVAATPCMLMFSMSDGKMTLSASNPDLNLYQGESDEEYDEDGNRKERSVYGREWIDNPCGPTEIRIVMSGLWKLAGDTLSDVSVTYEGDDTAIIFRTREALTEEITLSMAESD</sequence>
<reference evidence="13" key="2">
    <citation type="journal article" date="2021" name="PeerJ">
        <title>Extensive microbial diversity within the chicken gut microbiome revealed by metagenomics and culture.</title>
        <authorList>
            <person name="Gilroy R."/>
            <person name="Ravi A."/>
            <person name="Getino M."/>
            <person name="Pursley I."/>
            <person name="Horton D.L."/>
            <person name="Alikhan N.F."/>
            <person name="Baker D."/>
            <person name="Gharbi K."/>
            <person name="Hall N."/>
            <person name="Watson M."/>
            <person name="Adriaenssens E.M."/>
            <person name="Foster-Nyarko E."/>
            <person name="Jarju S."/>
            <person name="Secka A."/>
            <person name="Antonio M."/>
            <person name="Oren A."/>
            <person name="Chaudhuri R.R."/>
            <person name="La Ragione R."/>
            <person name="Hildebrand F."/>
            <person name="Pallen M.J."/>
        </authorList>
    </citation>
    <scope>NUCLEOTIDE SEQUENCE</scope>
    <source>
        <strain evidence="13">B2-16538</strain>
    </source>
</reference>
<dbReference type="Gene3D" id="2.60.120.430">
    <property type="entry name" value="Galactose-binding lectin"/>
    <property type="match status" value="1"/>
</dbReference>
<evidence type="ECO:0000256" key="5">
    <source>
        <dbReference type="ARBA" id="ARBA00023239"/>
    </source>
</evidence>
<dbReference type="GO" id="GO:0005975">
    <property type="term" value="P:carbohydrate metabolic process"/>
    <property type="evidence" value="ECO:0007669"/>
    <property type="project" value="InterPro"/>
</dbReference>
<dbReference type="SUPFAM" id="SSF49785">
    <property type="entry name" value="Galactose-binding domain-like"/>
    <property type="match status" value="1"/>
</dbReference>
<dbReference type="InterPro" id="IPR015177">
    <property type="entry name" value="Lyase_catalyt"/>
</dbReference>
<dbReference type="Pfam" id="PF02278">
    <property type="entry name" value="Lyase_8"/>
    <property type="match status" value="1"/>
</dbReference>
<dbReference type="GO" id="GO:0006027">
    <property type="term" value="P:glycosaminoglycan catabolic process"/>
    <property type="evidence" value="ECO:0007669"/>
    <property type="project" value="InterPro"/>
</dbReference>
<comment type="caution">
    <text evidence="13">The sequence shown here is derived from an EMBL/GenBank/DDBJ whole genome shotgun (WGS) entry which is preliminary data.</text>
</comment>
<dbReference type="SUPFAM" id="SSF48230">
    <property type="entry name" value="Chondroitin AC/alginate lyase"/>
    <property type="match status" value="1"/>
</dbReference>
<evidence type="ECO:0000259" key="11">
    <source>
        <dbReference type="Pfam" id="PF09092"/>
    </source>
</evidence>
<feature type="domain" description="Lyase N-terminal" evidence="11">
    <location>
        <begin position="45"/>
        <end position="208"/>
    </location>
</feature>
<evidence type="ECO:0000256" key="6">
    <source>
        <dbReference type="PIRSR" id="PIRSR034515-1"/>
    </source>
</evidence>
<dbReference type="PIRSF" id="PIRSF034515">
    <property type="entry name" value="Chondroitinase"/>
    <property type="match status" value="1"/>
</dbReference>
<comment type="subunit">
    <text evidence="3">Monomer.</text>
</comment>
<dbReference type="GO" id="GO:0042597">
    <property type="term" value="C:periplasmic space"/>
    <property type="evidence" value="ECO:0007669"/>
    <property type="project" value="TreeGrafter"/>
</dbReference>
<feature type="site" description="Transition state stabilizer" evidence="7">
    <location>
        <position position="539"/>
    </location>
</feature>
<protein>
    <submittedName>
        <fullName evidence="13">Sugar lyase</fullName>
    </submittedName>
</protein>
<dbReference type="InterPro" id="IPR039174">
    <property type="entry name" value="Chondroitin_ABC_lyase"/>
</dbReference>
<feature type="signal peptide" evidence="9">
    <location>
        <begin position="1"/>
        <end position="21"/>
    </location>
</feature>
<feature type="site" description="Important for catalytic activity against dermatan sulfate substrate" evidence="7">
    <location>
        <position position="369"/>
    </location>
</feature>
<dbReference type="Gene3D" id="1.50.10.100">
    <property type="entry name" value="Chondroitin AC/alginate lyase"/>
    <property type="match status" value="1"/>
</dbReference>
<dbReference type="InterPro" id="IPR008929">
    <property type="entry name" value="Chondroitin_lyas"/>
</dbReference>
<dbReference type="GO" id="GO:0030246">
    <property type="term" value="F:carbohydrate binding"/>
    <property type="evidence" value="ECO:0007669"/>
    <property type="project" value="InterPro"/>
</dbReference>
<feature type="site" description="Important for catalytic activity against all substrates" evidence="7">
    <location>
        <position position="634"/>
    </location>
</feature>
<dbReference type="SUPFAM" id="SSF74650">
    <property type="entry name" value="Galactose mutarotase-like"/>
    <property type="match status" value="1"/>
</dbReference>
<evidence type="ECO:0000256" key="7">
    <source>
        <dbReference type="PIRSR" id="PIRSR034515-2"/>
    </source>
</evidence>
<keyword evidence="4 8" id="KW-0106">Calcium</keyword>
<feature type="active site" description="Proton acceptor" evidence="6">
    <location>
        <position position="370"/>
    </location>
</feature>
<keyword evidence="8" id="KW-0479">Metal-binding</keyword>
<comment type="cofactor">
    <cofactor evidence="1">
        <name>Ca(2+)</name>
        <dbReference type="ChEBI" id="CHEBI:29108"/>
    </cofactor>
</comment>
<dbReference type="InterPro" id="IPR008979">
    <property type="entry name" value="Galactose-bd-like_sf"/>
</dbReference>
<dbReference type="GO" id="GO:0034000">
    <property type="term" value="F:chondroitin-sulfate-ABC endolyase activity"/>
    <property type="evidence" value="ECO:0007669"/>
    <property type="project" value="InterPro"/>
</dbReference>
<feature type="chain" id="PRO_5039150669" evidence="9">
    <location>
        <begin position="22"/>
        <end position="1059"/>
    </location>
</feature>
<feature type="site" description="Important for catalytic activity against all substrates" evidence="7">
    <location>
        <position position="198"/>
    </location>
</feature>
<evidence type="ECO:0000313" key="14">
    <source>
        <dbReference type="Proteomes" id="UP000823750"/>
    </source>
</evidence>
<dbReference type="InterPro" id="IPR014718">
    <property type="entry name" value="GH-type_carb-bd"/>
</dbReference>
<evidence type="ECO:0000256" key="2">
    <source>
        <dbReference type="ARBA" id="ARBA00006699"/>
    </source>
</evidence>
<evidence type="ECO:0000259" key="10">
    <source>
        <dbReference type="Pfam" id="PF02278"/>
    </source>
</evidence>
<dbReference type="Pfam" id="PF09093">
    <property type="entry name" value="Lyase_catalyt"/>
    <property type="match status" value="1"/>
</dbReference>
<feature type="active site" description="Proton acceptor" evidence="6">
    <location>
        <position position="479"/>
    </location>
</feature>
<dbReference type="InterPro" id="IPR024200">
    <property type="entry name" value="Chondroitinase_ABC_I"/>
</dbReference>
<evidence type="ECO:0000313" key="13">
    <source>
        <dbReference type="EMBL" id="MBO8485258.1"/>
    </source>
</evidence>
<dbReference type="GO" id="GO:0046872">
    <property type="term" value="F:metal ion binding"/>
    <property type="evidence" value="ECO:0007669"/>
    <property type="project" value="UniProtKB-KW"/>
</dbReference>
<keyword evidence="5 13" id="KW-0456">Lyase</keyword>
<dbReference type="PANTHER" id="PTHR37322">
    <property type="match status" value="1"/>
</dbReference>
<organism evidence="13 14">
    <name type="scientific">Candidatus Cryptobacteroides excrementavium</name>
    <dbReference type="NCBI Taxonomy" id="2840759"/>
    <lineage>
        <taxon>Bacteria</taxon>
        <taxon>Pseudomonadati</taxon>
        <taxon>Bacteroidota</taxon>
        <taxon>Bacteroidia</taxon>
        <taxon>Bacteroidales</taxon>
        <taxon>Candidatus Cryptobacteroides</taxon>
    </lineage>
</organism>
<dbReference type="PANTHER" id="PTHR37322:SF3">
    <property type="entry name" value="CHONDROITIN SULFATE ABC EXOLYASE"/>
    <property type="match status" value="1"/>
</dbReference>
<dbReference type="Pfam" id="PF09092">
    <property type="entry name" value="Lyase_N"/>
    <property type="match status" value="1"/>
</dbReference>
<dbReference type="EMBL" id="JADILX010000044">
    <property type="protein sequence ID" value="MBO8485258.1"/>
    <property type="molecule type" value="Genomic_DNA"/>
</dbReference>
<reference evidence="13" key="1">
    <citation type="submission" date="2020-10" db="EMBL/GenBank/DDBJ databases">
        <authorList>
            <person name="Gilroy R."/>
        </authorList>
    </citation>
    <scope>NUCLEOTIDE SEQUENCE</scope>
    <source>
        <strain evidence="13">B2-16538</strain>
    </source>
</reference>
<evidence type="ECO:0000256" key="8">
    <source>
        <dbReference type="PIRSR" id="PIRSR034515-3"/>
    </source>
</evidence>
<dbReference type="InterPro" id="IPR011071">
    <property type="entry name" value="Lyase_8-like_C"/>
</dbReference>
<dbReference type="InterPro" id="IPR003159">
    <property type="entry name" value="Lyase_8_central_dom"/>
</dbReference>
<gene>
    <name evidence="13" type="ORF">IAB78_02415</name>
</gene>
<feature type="binding site" evidence="8">
    <location>
        <position position="48"/>
    </location>
    <ligand>
        <name>Ca(2+)</name>
        <dbReference type="ChEBI" id="CHEBI:29108"/>
    </ligand>
</feature>
<dbReference type="InterPro" id="IPR015176">
    <property type="entry name" value="Lyase_N"/>
</dbReference>
<comment type="similarity">
    <text evidence="2">Belongs to the polysaccharide lyase 8 family.</text>
</comment>
<feature type="binding site" evidence="8">
    <location>
        <position position="50"/>
    </location>
    <ligand>
        <name>Ca(2+)</name>
        <dbReference type="ChEBI" id="CHEBI:29108"/>
    </ligand>
</feature>
<dbReference type="Gene3D" id="2.60.220.10">
    <property type="entry name" value="Polysaccharide lyase family 8-like, C-terminal"/>
    <property type="match status" value="1"/>
</dbReference>
<feature type="domain" description="Lyase catalytic" evidence="12">
    <location>
        <begin position="234"/>
        <end position="580"/>
    </location>
</feature>
<dbReference type="Proteomes" id="UP000823750">
    <property type="component" value="Unassembled WGS sequence"/>
</dbReference>
<evidence type="ECO:0000256" key="4">
    <source>
        <dbReference type="ARBA" id="ARBA00022837"/>
    </source>
</evidence>
<evidence type="ECO:0000259" key="12">
    <source>
        <dbReference type="Pfam" id="PF09093"/>
    </source>
</evidence>
<dbReference type="InterPro" id="IPR011013">
    <property type="entry name" value="Gal_mutarotase_sf_dom"/>
</dbReference>
<evidence type="ECO:0000256" key="3">
    <source>
        <dbReference type="ARBA" id="ARBA00011245"/>
    </source>
</evidence>
<proteinExistence type="inferred from homology"/>
<feature type="domain" description="Polysaccharide lyase family 8 central" evidence="10">
    <location>
        <begin position="613"/>
        <end position="867"/>
    </location>
</feature>
<accession>A0A9D9J194</accession>
<feature type="binding site" evidence="8">
    <location>
        <position position="187"/>
    </location>
    <ligand>
        <name>Ca(2+)</name>
        <dbReference type="ChEBI" id="CHEBI:29108"/>
    </ligand>
</feature>
<feature type="active site" description="Proton donor" evidence="6">
    <location>
        <position position="486"/>
    </location>
</feature>
<dbReference type="SUPFAM" id="SSF49863">
    <property type="entry name" value="Hyaluronate lyase-like, C-terminal domain"/>
    <property type="match status" value="1"/>
</dbReference>
<dbReference type="GO" id="GO:0005576">
    <property type="term" value="C:extracellular region"/>
    <property type="evidence" value="ECO:0007669"/>
    <property type="project" value="InterPro"/>
</dbReference>
<keyword evidence="9" id="KW-0732">Signal</keyword>